<dbReference type="EMBL" id="CP145723">
    <property type="protein sequence ID" value="WWM65469.1"/>
    <property type="molecule type" value="Genomic_DNA"/>
</dbReference>
<gene>
    <name evidence="2" type="ORF">V6W80_17320</name>
</gene>
<protein>
    <recommendedName>
        <fullName evidence="4">Phage terminase small subunit</fullName>
    </recommendedName>
</protein>
<feature type="region of interest" description="Disordered" evidence="1">
    <location>
        <begin position="101"/>
        <end position="123"/>
    </location>
</feature>
<dbReference type="Proteomes" id="UP001372714">
    <property type="component" value="Chromosome"/>
</dbReference>
<name>A0ABZ2FNS7_9PSED</name>
<evidence type="ECO:0000313" key="3">
    <source>
        <dbReference type="Proteomes" id="UP001372714"/>
    </source>
</evidence>
<dbReference type="RefSeq" id="WP_338544932.1">
    <property type="nucleotide sequence ID" value="NZ_CP145723.1"/>
</dbReference>
<sequence>MSTFAVFGMTRDVALAEARKKVSTTRRDDSGQRLQLTPQEWQQACEERADKIMASKRVKQLSPLYDAPQYAEQFIAIARRTLDCRDLQIKAKSVLLDAKGEPLKDKKTGAPKVGLQPFGSKAA</sequence>
<reference evidence="2 3" key="1">
    <citation type="submission" date="2024-02" db="EMBL/GenBank/DDBJ databases">
        <title>The whole genome sequence of Pseudomonas benzopyrenica MLY92.</title>
        <authorList>
            <person name="Liu Y."/>
        </authorList>
    </citation>
    <scope>NUCLEOTIDE SEQUENCE [LARGE SCALE GENOMIC DNA]</scope>
    <source>
        <strain evidence="2 3">MLY92</strain>
    </source>
</reference>
<accession>A0ABZ2FNS7</accession>
<evidence type="ECO:0000313" key="2">
    <source>
        <dbReference type="EMBL" id="WWM65469.1"/>
    </source>
</evidence>
<evidence type="ECO:0008006" key="4">
    <source>
        <dbReference type="Google" id="ProtNLM"/>
    </source>
</evidence>
<organism evidence="2 3">
    <name type="scientific">Pseudomonas benzopyrenica</name>
    <dbReference type="NCBI Taxonomy" id="2993566"/>
    <lineage>
        <taxon>Bacteria</taxon>
        <taxon>Pseudomonadati</taxon>
        <taxon>Pseudomonadota</taxon>
        <taxon>Gammaproteobacteria</taxon>
        <taxon>Pseudomonadales</taxon>
        <taxon>Pseudomonadaceae</taxon>
        <taxon>Pseudomonas</taxon>
    </lineage>
</organism>
<proteinExistence type="predicted"/>
<evidence type="ECO:0000256" key="1">
    <source>
        <dbReference type="SAM" id="MobiDB-lite"/>
    </source>
</evidence>
<keyword evidence="3" id="KW-1185">Reference proteome</keyword>